<dbReference type="Pfam" id="PF14291">
    <property type="entry name" value="DUF4371"/>
    <property type="match status" value="1"/>
</dbReference>
<dbReference type="InterPro" id="IPR025398">
    <property type="entry name" value="DUF4371"/>
</dbReference>
<proteinExistence type="predicted"/>
<comment type="caution">
    <text evidence="2">The sequence shown here is derived from an EMBL/GenBank/DDBJ whole genome shotgun (WGS) entry which is preliminary data.</text>
</comment>
<organism evidence="2 3">
    <name type="scientific">Eumeta variegata</name>
    <name type="common">Bagworm moth</name>
    <name type="synonym">Eumeta japonica</name>
    <dbReference type="NCBI Taxonomy" id="151549"/>
    <lineage>
        <taxon>Eukaryota</taxon>
        <taxon>Metazoa</taxon>
        <taxon>Ecdysozoa</taxon>
        <taxon>Arthropoda</taxon>
        <taxon>Hexapoda</taxon>
        <taxon>Insecta</taxon>
        <taxon>Pterygota</taxon>
        <taxon>Neoptera</taxon>
        <taxon>Endopterygota</taxon>
        <taxon>Lepidoptera</taxon>
        <taxon>Glossata</taxon>
        <taxon>Ditrysia</taxon>
        <taxon>Tineoidea</taxon>
        <taxon>Psychidae</taxon>
        <taxon>Oiketicinae</taxon>
        <taxon>Eumeta</taxon>
    </lineage>
</organism>
<accession>A0A4C1T546</accession>
<reference evidence="2 3" key="1">
    <citation type="journal article" date="2019" name="Commun. Biol.">
        <title>The bagworm genome reveals a unique fibroin gene that provides high tensile strength.</title>
        <authorList>
            <person name="Kono N."/>
            <person name="Nakamura H."/>
            <person name="Ohtoshi R."/>
            <person name="Tomita M."/>
            <person name="Numata K."/>
            <person name="Arakawa K."/>
        </authorList>
    </citation>
    <scope>NUCLEOTIDE SEQUENCE [LARGE SCALE GENOMIC DNA]</scope>
</reference>
<evidence type="ECO:0000313" key="3">
    <source>
        <dbReference type="Proteomes" id="UP000299102"/>
    </source>
</evidence>
<dbReference type="PANTHER" id="PTHR45749:SF21">
    <property type="entry name" value="DUF4371 DOMAIN-CONTAINING PROTEIN"/>
    <property type="match status" value="1"/>
</dbReference>
<keyword evidence="3" id="KW-1185">Reference proteome</keyword>
<protein>
    <recommendedName>
        <fullName evidence="1">DUF4371 domain-containing protein</fullName>
    </recommendedName>
</protein>
<name>A0A4C1T546_EUMVA</name>
<dbReference type="EMBL" id="BGZK01000036">
    <property type="protein sequence ID" value="GBP09629.1"/>
    <property type="molecule type" value="Genomic_DNA"/>
</dbReference>
<sequence length="110" mass="12227">MKLNQKINFAKFVSVLADETPDISHREQMSVIYRYLTKTGIEERFVGFFDVTLERGADQLSQSILEVIDQFNCKEKLVGQSYDGAAVMSGAQGGVLSLISLTKFTTVSLI</sequence>
<dbReference type="Proteomes" id="UP000299102">
    <property type="component" value="Unassembled WGS sequence"/>
</dbReference>
<dbReference type="PANTHER" id="PTHR45749">
    <property type="match status" value="1"/>
</dbReference>
<dbReference type="STRING" id="151549.A0A4C1T546"/>
<gene>
    <name evidence="2" type="ORF">EVAR_76609_1</name>
</gene>
<dbReference type="OrthoDB" id="6921218at2759"/>
<evidence type="ECO:0000259" key="1">
    <source>
        <dbReference type="Pfam" id="PF14291"/>
    </source>
</evidence>
<feature type="domain" description="DUF4371" evidence="1">
    <location>
        <begin position="13"/>
        <end position="91"/>
    </location>
</feature>
<evidence type="ECO:0000313" key="2">
    <source>
        <dbReference type="EMBL" id="GBP09629.1"/>
    </source>
</evidence>
<dbReference type="AlphaFoldDB" id="A0A4C1T546"/>